<gene>
    <name evidence="8" type="ORF">IFM89_020466</name>
</gene>
<evidence type="ECO:0000256" key="1">
    <source>
        <dbReference type="ARBA" id="ARBA00009748"/>
    </source>
</evidence>
<dbReference type="AlphaFoldDB" id="A0A835LFV6"/>
<evidence type="ECO:0000313" key="8">
    <source>
        <dbReference type="EMBL" id="KAF9593170.1"/>
    </source>
</evidence>
<keyword evidence="2 6" id="KW-0732">Signal</keyword>
<reference evidence="8 9" key="1">
    <citation type="submission" date="2020-10" db="EMBL/GenBank/DDBJ databases">
        <title>The Coptis chinensis genome and diversification of protoberbering-type alkaloids.</title>
        <authorList>
            <person name="Wang B."/>
            <person name="Shu S."/>
            <person name="Song C."/>
            <person name="Liu Y."/>
        </authorList>
    </citation>
    <scope>NUCLEOTIDE SEQUENCE [LARGE SCALE GENOMIC DNA]</scope>
    <source>
        <strain evidence="8">HL-2020</strain>
        <tissue evidence="8">Leaf</tissue>
    </source>
</reference>
<name>A0A835LFV6_9MAGN</name>
<feature type="signal peptide" evidence="6">
    <location>
        <begin position="1"/>
        <end position="23"/>
    </location>
</feature>
<dbReference type="InterPro" id="IPR043325">
    <property type="entry name" value="LTSS"/>
</dbReference>
<accession>A0A835LFV6</accession>
<keyword evidence="4" id="KW-0325">Glycoprotein</keyword>
<dbReference type="Gene3D" id="1.10.110.10">
    <property type="entry name" value="Plant lipid-transfer and hydrophobic proteins"/>
    <property type="match status" value="1"/>
</dbReference>
<dbReference type="EMBL" id="JADFTS010000008">
    <property type="protein sequence ID" value="KAF9593170.1"/>
    <property type="molecule type" value="Genomic_DNA"/>
</dbReference>
<evidence type="ECO:0000256" key="6">
    <source>
        <dbReference type="SAM" id="SignalP"/>
    </source>
</evidence>
<proteinExistence type="inferred from homology"/>
<dbReference type="InterPro" id="IPR036312">
    <property type="entry name" value="Bifun_inhib/LTP/seed_sf"/>
</dbReference>
<protein>
    <recommendedName>
        <fullName evidence="7">Bifunctional inhibitor/plant lipid transfer protein/seed storage helical domain-containing protein</fullName>
    </recommendedName>
</protein>
<keyword evidence="3" id="KW-1015">Disulfide bond</keyword>
<dbReference type="OrthoDB" id="664243at2759"/>
<evidence type="ECO:0000256" key="3">
    <source>
        <dbReference type="ARBA" id="ARBA00023157"/>
    </source>
</evidence>
<comment type="caution">
    <text evidence="8">The sequence shown here is derived from an EMBL/GenBank/DDBJ whole genome shotgun (WGS) entry which is preliminary data.</text>
</comment>
<organism evidence="8 9">
    <name type="scientific">Coptis chinensis</name>
    <dbReference type="NCBI Taxonomy" id="261450"/>
    <lineage>
        <taxon>Eukaryota</taxon>
        <taxon>Viridiplantae</taxon>
        <taxon>Streptophyta</taxon>
        <taxon>Embryophyta</taxon>
        <taxon>Tracheophyta</taxon>
        <taxon>Spermatophyta</taxon>
        <taxon>Magnoliopsida</taxon>
        <taxon>Ranunculales</taxon>
        <taxon>Ranunculaceae</taxon>
        <taxon>Coptidoideae</taxon>
        <taxon>Coptis</taxon>
    </lineage>
</organism>
<feature type="chain" id="PRO_5032597998" description="Bifunctional inhibitor/plant lipid transfer protein/seed storage helical domain-containing protein" evidence="6">
    <location>
        <begin position="24"/>
        <end position="205"/>
    </location>
</feature>
<keyword evidence="9" id="KW-1185">Reference proteome</keyword>
<sequence length="205" mass="21477">MASNFSILSFIPLLLILTPTAYTQDSDSLALTPDLDCGPRLLPLVSCAPFMQGSMPNPGQMCCDGLTDIYDQQPNCLCSLLNDPRFISFPINQTLALQLPLLCSLAMNISTCSGGLISTAPDSPQSPFSKGAETNPPTTSDMLQSPIPIGAEKNTSAAVSPVVALPPASRARFGNSQSASAKFQTDGSIMVAAVTTFIMLGVTIM</sequence>
<dbReference type="CDD" id="cd00010">
    <property type="entry name" value="AAI_LTSS"/>
    <property type="match status" value="1"/>
</dbReference>
<feature type="region of interest" description="Disordered" evidence="5">
    <location>
        <begin position="120"/>
        <end position="147"/>
    </location>
</feature>
<dbReference type="Proteomes" id="UP000631114">
    <property type="component" value="Unassembled WGS sequence"/>
</dbReference>
<evidence type="ECO:0000256" key="4">
    <source>
        <dbReference type="ARBA" id="ARBA00023180"/>
    </source>
</evidence>
<evidence type="ECO:0000313" key="9">
    <source>
        <dbReference type="Proteomes" id="UP000631114"/>
    </source>
</evidence>
<dbReference type="PANTHER" id="PTHR33044">
    <property type="entry name" value="BIFUNCTIONAL INHIBITOR/LIPID-TRANSFER PROTEIN/SEED STORAGE 2S ALBUMIN SUPERFAMILY PROTEIN-RELATED"/>
    <property type="match status" value="1"/>
</dbReference>
<evidence type="ECO:0000256" key="2">
    <source>
        <dbReference type="ARBA" id="ARBA00022729"/>
    </source>
</evidence>
<comment type="similarity">
    <text evidence="1">Belongs to the plant LTP family.</text>
</comment>
<dbReference type="Pfam" id="PF14368">
    <property type="entry name" value="LTP_2"/>
    <property type="match status" value="1"/>
</dbReference>
<evidence type="ECO:0000259" key="7">
    <source>
        <dbReference type="Pfam" id="PF14368"/>
    </source>
</evidence>
<dbReference type="InterPro" id="IPR016140">
    <property type="entry name" value="Bifunc_inhib/LTP/seed_store"/>
</dbReference>
<dbReference type="SUPFAM" id="SSF47699">
    <property type="entry name" value="Bifunctional inhibitor/lipid-transfer protein/seed storage 2S albumin"/>
    <property type="match status" value="1"/>
</dbReference>
<evidence type="ECO:0000256" key="5">
    <source>
        <dbReference type="SAM" id="MobiDB-lite"/>
    </source>
</evidence>
<feature type="domain" description="Bifunctional inhibitor/plant lipid transfer protein/seed storage helical" evidence="7">
    <location>
        <begin position="34"/>
        <end position="112"/>
    </location>
</feature>